<reference evidence="1" key="1">
    <citation type="submission" date="2021-05" db="EMBL/GenBank/DDBJ databases">
        <authorList>
            <person name="Scholz U."/>
            <person name="Mascher M."/>
            <person name="Fiebig A."/>
        </authorList>
    </citation>
    <scope>NUCLEOTIDE SEQUENCE [LARGE SCALE GENOMIC DNA]</scope>
</reference>
<evidence type="ECO:0000313" key="1">
    <source>
        <dbReference type="EnsemblPlants" id="AVESA.00010b.r2.2CG0292110.1.CDS"/>
    </source>
</evidence>
<name>A0ACD5UQ46_AVESA</name>
<reference evidence="1" key="2">
    <citation type="submission" date="2025-09" db="UniProtKB">
        <authorList>
            <consortium name="EnsemblPlants"/>
        </authorList>
    </citation>
    <scope>IDENTIFICATION</scope>
</reference>
<dbReference type="EnsemblPlants" id="AVESA.00010b.r2.2CG0292110.1">
    <property type="protein sequence ID" value="AVESA.00010b.r2.2CG0292110.1.CDS"/>
    <property type="gene ID" value="AVESA.00010b.r2.2CG0292110"/>
</dbReference>
<accession>A0ACD5UQ46</accession>
<evidence type="ECO:0000313" key="2">
    <source>
        <dbReference type="Proteomes" id="UP001732700"/>
    </source>
</evidence>
<protein>
    <submittedName>
        <fullName evidence="1">Uncharacterized protein</fullName>
    </submittedName>
</protein>
<proteinExistence type="predicted"/>
<dbReference type="Proteomes" id="UP001732700">
    <property type="component" value="Chromosome 2C"/>
</dbReference>
<sequence length="208" mass="24044">MYDSDYCGVAKEGPNPIRCRCNAVAVKNVAFEGCWTDKRFLSCPGEDGESCGFVHWVDDVWPDSLCKSLLKLWDMYSEAKDGRVRDALNRVEAKFEFEGEIRKLQTDLKKAQDELKVVVEEKQVTLALKAKEEQAMIEANDELEEKKKLDASSSNMHRCMRLKAEKDKEKLKDEKRKLEHMIADLLSQKEKAKAKIRKIKDFCDEVYL</sequence>
<organism evidence="1 2">
    <name type="scientific">Avena sativa</name>
    <name type="common">Oat</name>
    <dbReference type="NCBI Taxonomy" id="4498"/>
    <lineage>
        <taxon>Eukaryota</taxon>
        <taxon>Viridiplantae</taxon>
        <taxon>Streptophyta</taxon>
        <taxon>Embryophyta</taxon>
        <taxon>Tracheophyta</taxon>
        <taxon>Spermatophyta</taxon>
        <taxon>Magnoliopsida</taxon>
        <taxon>Liliopsida</taxon>
        <taxon>Poales</taxon>
        <taxon>Poaceae</taxon>
        <taxon>BOP clade</taxon>
        <taxon>Pooideae</taxon>
        <taxon>Poodae</taxon>
        <taxon>Poeae</taxon>
        <taxon>Poeae Chloroplast Group 1 (Aveneae type)</taxon>
        <taxon>Aveninae</taxon>
        <taxon>Avena</taxon>
    </lineage>
</organism>
<keyword evidence="2" id="KW-1185">Reference proteome</keyword>